<evidence type="ECO:0000256" key="2">
    <source>
        <dbReference type="ARBA" id="ARBA00022448"/>
    </source>
</evidence>
<keyword evidence="6" id="KW-0653">Protein transport</keyword>
<dbReference type="Gene3D" id="2.30.30.830">
    <property type="match status" value="1"/>
</dbReference>
<dbReference type="OrthoDB" id="7871190at2"/>
<evidence type="ECO:0000313" key="12">
    <source>
        <dbReference type="Proteomes" id="UP000198851"/>
    </source>
</evidence>
<dbReference type="Pfam" id="PF11356">
    <property type="entry name" value="T2SSC"/>
    <property type="match status" value="1"/>
</dbReference>
<dbReference type="InterPro" id="IPR024961">
    <property type="entry name" value="T2SS_GspC_N"/>
</dbReference>
<name>A0A1I4EH31_9RHOB</name>
<feature type="region of interest" description="Disordered" evidence="9">
    <location>
        <begin position="30"/>
        <end position="94"/>
    </location>
</feature>
<proteinExistence type="predicted"/>
<keyword evidence="7" id="KW-1133">Transmembrane helix</keyword>
<keyword evidence="5" id="KW-0812">Transmembrane</keyword>
<dbReference type="AlphaFoldDB" id="A0A1I4EH31"/>
<dbReference type="GO" id="GO:0005886">
    <property type="term" value="C:plasma membrane"/>
    <property type="evidence" value="ECO:0007669"/>
    <property type="project" value="UniProtKB-SubCell"/>
</dbReference>
<keyword evidence="12" id="KW-1185">Reference proteome</keyword>
<evidence type="ECO:0000256" key="5">
    <source>
        <dbReference type="ARBA" id="ARBA00022692"/>
    </source>
</evidence>
<protein>
    <recommendedName>
        <fullName evidence="10">Type II secretion system protein GspC N-terminal domain-containing protein</fullName>
    </recommendedName>
</protein>
<dbReference type="RefSeq" id="WP_093323999.1">
    <property type="nucleotide sequence ID" value="NZ_FOSZ01000004.1"/>
</dbReference>
<dbReference type="STRING" id="1280847.SAMN04488036_104289"/>
<dbReference type="Proteomes" id="UP000198851">
    <property type="component" value="Unassembled WGS sequence"/>
</dbReference>
<accession>A0A1I4EH31</accession>
<evidence type="ECO:0000256" key="3">
    <source>
        <dbReference type="ARBA" id="ARBA00022475"/>
    </source>
</evidence>
<evidence type="ECO:0000256" key="1">
    <source>
        <dbReference type="ARBA" id="ARBA00004533"/>
    </source>
</evidence>
<keyword evidence="8" id="KW-0472">Membrane</keyword>
<evidence type="ECO:0000313" key="11">
    <source>
        <dbReference type="EMBL" id="SFL05062.1"/>
    </source>
</evidence>
<keyword evidence="2" id="KW-0813">Transport</keyword>
<keyword evidence="3" id="KW-1003">Cell membrane</keyword>
<evidence type="ECO:0000256" key="9">
    <source>
        <dbReference type="SAM" id="MobiDB-lite"/>
    </source>
</evidence>
<evidence type="ECO:0000256" key="8">
    <source>
        <dbReference type="ARBA" id="ARBA00023136"/>
    </source>
</evidence>
<organism evidence="11 12">
    <name type="scientific">Shimia haliotis</name>
    <dbReference type="NCBI Taxonomy" id="1280847"/>
    <lineage>
        <taxon>Bacteria</taxon>
        <taxon>Pseudomonadati</taxon>
        <taxon>Pseudomonadota</taxon>
        <taxon>Alphaproteobacteria</taxon>
        <taxon>Rhodobacterales</taxon>
        <taxon>Roseobacteraceae</taxon>
    </lineage>
</organism>
<feature type="domain" description="Type II secretion system protein GspC N-terminal" evidence="10">
    <location>
        <begin position="60"/>
        <end position="157"/>
    </location>
</feature>
<dbReference type="GO" id="GO:0015031">
    <property type="term" value="P:protein transport"/>
    <property type="evidence" value="ECO:0007669"/>
    <property type="project" value="UniProtKB-KW"/>
</dbReference>
<keyword evidence="4" id="KW-0997">Cell inner membrane</keyword>
<gene>
    <name evidence="11" type="ORF">SAMN04488036_104289</name>
</gene>
<evidence type="ECO:0000256" key="4">
    <source>
        <dbReference type="ARBA" id="ARBA00022519"/>
    </source>
</evidence>
<feature type="compositionally biased region" description="Polar residues" evidence="9">
    <location>
        <begin position="37"/>
        <end position="46"/>
    </location>
</feature>
<sequence>MRLLAFFATLIAFAGLILAGLELRSAMTTPLPPTETRAAQSSALQQTRRDEPQPPRQWPAVFGEEIKEEKQPPTLPTPPRAALPPPPPMPPIESLGYTLKGMVRTDAQDGTGDWAIVSHPTGDRLVRVGDSLSDGVEIISITQEGIWVDRAGTRALLGFEEQ</sequence>
<comment type="subcellular location">
    <subcellularLocation>
        <location evidence="1">Cell inner membrane</location>
    </subcellularLocation>
</comment>
<dbReference type="EMBL" id="FOSZ01000004">
    <property type="protein sequence ID" value="SFL05062.1"/>
    <property type="molecule type" value="Genomic_DNA"/>
</dbReference>
<reference evidence="12" key="1">
    <citation type="submission" date="2016-10" db="EMBL/GenBank/DDBJ databases">
        <authorList>
            <person name="Varghese N."/>
            <person name="Submissions S."/>
        </authorList>
    </citation>
    <scope>NUCLEOTIDE SEQUENCE [LARGE SCALE GENOMIC DNA]</scope>
    <source>
        <strain evidence="12">DSM 28453</strain>
    </source>
</reference>
<feature type="compositionally biased region" description="Pro residues" evidence="9">
    <location>
        <begin position="73"/>
        <end position="91"/>
    </location>
</feature>
<evidence type="ECO:0000259" key="10">
    <source>
        <dbReference type="Pfam" id="PF11356"/>
    </source>
</evidence>
<evidence type="ECO:0000256" key="6">
    <source>
        <dbReference type="ARBA" id="ARBA00022927"/>
    </source>
</evidence>
<evidence type="ECO:0000256" key="7">
    <source>
        <dbReference type="ARBA" id="ARBA00022989"/>
    </source>
</evidence>